<keyword evidence="1" id="KW-0808">Transferase</keyword>
<dbReference type="EMBL" id="BMGH01000002">
    <property type="protein sequence ID" value="GGD19291.1"/>
    <property type="molecule type" value="Genomic_DNA"/>
</dbReference>
<dbReference type="PANTHER" id="PTHR20974:SF0">
    <property type="entry name" value="UPF0585 PROTEIN CG18661"/>
    <property type="match status" value="1"/>
</dbReference>
<dbReference type="InterPro" id="IPR029063">
    <property type="entry name" value="SAM-dependent_MTases_sf"/>
</dbReference>
<comment type="caution">
    <text evidence="1">The sequence shown here is derived from an EMBL/GenBank/DDBJ whole genome shotgun (WGS) entry which is preliminary data.</text>
</comment>
<protein>
    <submittedName>
        <fullName evidence="1">SAM-dependent methyltransferase</fullName>
    </submittedName>
</protein>
<name>A0A8J2V6K3_9PROT</name>
<accession>A0A8J2V6K3</accession>
<dbReference type="Proteomes" id="UP000613582">
    <property type="component" value="Unassembled WGS sequence"/>
</dbReference>
<organism evidence="1 2">
    <name type="scientific">Aquisalinus flavus</name>
    <dbReference type="NCBI Taxonomy" id="1526572"/>
    <lineage>
        <taxon>Bacteria</taxon>
        <taxon>Pseudomonadati</taxon>
        <taxon>Pseudomonadota</taxon>
        <taxon>Alphaproteobacteria</taxon>
        <taxon>Parvularculales</taxon>
        <taxon>Parvularculaceae</taxon>
        <taxon>Aquisalinus</taxon>
    </lineage>
</organism>
<keyword evidence="1" id="KW-0489">Methyltransferase</keyword>
<dbReference type="GO" id="GO:0008168">
    <property type="term" value="F:methyltransferase activity"/>
    <property type="evidence" value="ECO:0007669"/>
    <property type="project" value="UniProtKB-KW"/>
</dbReference>
<dbReference type="Pfam" id="PF06080">
    <property type="entry name" value="DUF938"/>
    <property type="match status" value="1"/>
</dbReference>
<dbReference type="GO" id="GO:0032259">
    <property type="term" value="P:methylation"/>
    <property type="evidence" value="ECO:0007669"/>
    <property type="project" value="UniProtKB-KW"/>
</dbReference>
<dbReference type="RefSeq" id="WP_188160588.1">
    <property type="nucleotide sequence ID" value="NZ_BMGH01000002.1"/>
</dbReference>
<sequence>MTDTDNQRDKDGREIALEARAGEEDRLFSPSAARNREAIREAFLRHMPDEGLIVEIGSGTGEHAVEILKAAPDLIWQPSDPDATSRRSVNGWARHEALANLRPALDLDVTQAGWWRQIERPIAGIVSINMIHIAPFAAAEGLIAGAGAKLASGGKLFLYGPFRRNGHTAPSNLDFDRSLKSRDPYWGVRDLDLEIIPLADRHNLSLEAVIEMPANNLSVIFARR</sequence>
<dbReference type="SUPFAM" id="SSF53335">
    <property type="entry name" value="S-adenosyl-L-methionine-dependent methyltransferases"/>
    <property type="match status" value="1"/>
</dbReference>
<dbReference type="PANTHER" id="PTHR20974">
    <property type="entry name" value="UPF0585 PROTEIN CG18661"/>
    <property type="match status" value="1"/>
</dbReference>
<reference evidence="1" key="2">
    <citation type="submission" date="2020-09" db="EMBL/GenBank/DDBJ databases">
        <authorList>
            <person name="Sun Q."/>
            <person name="Zhou Y."/>
        </authorList>
    </citation>
    <scope>NUCLEOTIDE SEQUENCE</scope>
    <source>
        <strain evidence="1">CGMCC 1.12921</strain>
    </source>
</reference>
<evidence type="ECO:0000313" key="2">
    <source>
        <dbReference type="Proteomes" id="UP000613582"/>
    </source>
</evidence>
<dbReference type="AlphaFoldDB" id="A0A8J2V6K3"/>
<evidence type="ECO:0000313" key="1">
    <source>
        <dbReference type="EMBL" id="GGD19291.1"/>
    </source>
</evidence>
<keyword evidence="2" id="KW-1185">Reference proteome</keyword>
<reference evidence="1" key="1">
    <citation type="journal article" date="2014" name="Int. J. Syst. Evol. Microbiol.">
        <title>Complete genome sequence of Corynebacterium casei LMG S-19264T (=DSM 44701T), isolated from a smear-ripened cheese.</title>
        <authorList>
            <consortium name="US DOE Joint Genome Institute (JGI-PGF)"/>
            <person name="Walter F."/>
            <person name="Albersmeier A."/>
            <person name="Kalinowski J."/>
            <person name="Ruckert C."/>
        </authorList>
    </citation>
    <scope>NUCLEOTIDE SEQUENCE</scope>
    <source>
        <strain evidence="1">CGMCC 1.12921</strain>
    </source>
</reference>
<dbReference type="Gene3D" id="3.40.50.150">
    <property type="entry name" value="Vaccinia Virus protein VP39"/>
    <property type="match status" value="1"/>
</dbReference>
<proteinExistence type="predicted"/>
<dbReference type="InterPro" id="IPR010342">
    <property type="entry name" value="DUF938"/>
</dbReference>
<gene>
    <name evidence="1" type="ORF">GCM10011342_29950</name>
</gene>